<sequence>MSGERDLRDWRIGTGHRKRARTLRSDMTDAEQALWRQLRGHRLGGLSFRRQHPLAIYVVDFVCLPAQLVIELDGGQHFEEPGRARDMRRDAVLSRLGFRMLRFSNLDVLKNMPGVLETITAATRDEGAQPPP</sequence>
<keyword evidence="3" id="KW-1185">Reference proteome</keyword>
<feature type="domain" description="DUF559" evidence="1">
    <location>
        <begin position="17"/>
        <end position="122"/>
    </location>
</feature>
<dbReference type="CDD" id="cd01038">
    <property type="entry name" value="Endonuclease_DUF559"/>
    <property type="match status" value="1"/>
</dbReference>
<dbReference type="SUPFAM" id="SSF52980">
    <property type="entry name" value="Restriction endonuclease-like"/>
    <property type="match status" value="1"/>
</dbReference>
<name>A0A917BQT2_9HYPH</name>
<dbReference type="Proteomes" id="UP000606044">
    <property type="component" value="Unassembled WGS sequence"/>
</dbReference>
<evidence type="ECO:0000259" key="1">
    <source>
        <dbReference type="Pfam" id="PF04480"/>
    </source>
</evidence>
<dbReference type="RefSeq" id="WP_244644170.1">
    <property type="nucleotide sequence ID" value="NZ_BMCT01000001.1"/>
</dbReference>
<dbReference type="EMBL" id="BMCT01000001">
    <property type="protein sequence ID" value="GGF52985.1"/>
    <property type="molecule type" value="Genomic_DNA"/>
</dbReference>
<evidence type="ECO:0000313" key="3">
    <source>
        <dbReference type="Proteomes" id="UP000606044"/>
    </source>
</evidence>
<reference evidence="2" key="1">
    <citation type="journal article" date="2014" name="Int. J. Syst. Evol. Microbiol.">
        <title>Complete genome sequence of Corynebacterium casei LMG S-19264T (=DSM 44701T), isolated from a smear-ripened cheese.</title>
        <authorList>
            <consortium name="US DOE Joint Genome Institute (JGI-PGF)"/>
            <person name="Walter F."/>
            <person name="Albersmeier A."/>
            <person name="Kalinowski J."/>
            <person name="Ruckert C."/>
        </authorList>
    </citation>
    <scope>NUCLEOTIDE SEQUENCE</scope>
    <source>
        <strain evidence="2">CCM 7897</strain>
    </source>
</reference>
<dbReference type="PANTHER" id="PTHR38590">
    <property type="entry name" value="BLL0828 PROTEIN"/>
    <property type="match status" value="1"/>
</dbReference>
<dbReference type="Pfam" id="PF04480">
    <property type="entry name" value="DUF559"/>
    <property type="match status" value="1"/>
</dbReference>
<organism evidence="2 3">
    <name type="scientific">Azorhizobium oxalatiphilum</name>
    <dbReference type="NCBI Taxonomy" id="980631"/>
    <lineage>
        <taxon>Bacteria</taxon>
        <taxon>Pseudomonadati</taxon>
        <taxon>Pseudomonadota</taxon>
        <taxon>Alphaproteobacteria</taxon>
        <taxon>Hyphomicrobiales</taxon>
        <taxon>Xanthobacteraceae</taxon>
        <taxon>Azorhizobium</taxon>
    </lineage>
</organism>
<dbReference type="InterPro" id="IPR007569">
    <property type="entry name" value="DUF559"/>
</dbReference>
<reference evidence="2" key="2">
    <citation type="submission" date="2020-09" db="EMBL/GenBank/DDBJ databases">
        <authorList>
            <person name="Sun Q."/>
            <person name="Sedlacek I."/>
        </authorList>
    </citation>
    <scope>NUCLEOTIDE SEQUENCE</scope>
    <source>
        <strain evidence="2">CCM 7897</strain>
    </source>
</reference>
<gene>
    <name evidence="2" type="ORF">GCM10007301_10590</name>
</gene>
<comment type="caution">
    <text evidence="2">The sequence shown here is derived from an EMBL/GenBank/DDBJ whole genome shotgun (WGS) entry which is preliminary data.</text>
</comment>
<dbReference type="Gene3D" id="3.40.960.10">
    <property type="entry name" value="VSR Endonuclease"/>
    <property type="match status" value="1"/>
</dbReference>
<proteinExistence type="predicted"/>
<dbReference type="InterPro" id="IPR011335">
    <property type="entry name" value="Restrct_endonuc-II-like"/>
</dbReference>
<accession>A0A917BQT2</accession>
<dbReference type="InterPro" id="IPR047216">
    <property type="entry name" value="Endonuclease_DUF559_bact"/>
</dbReference>
<dbReference type="AlphaFoldDB" id="A0A917BQT2"/>
<evidence type="ECO:0000313" key="2">
    <source>
        <dbReference type="EMBL" id="GGF52985.1"/>
    </source>
</evidence>
<protein>
    <recommendedName>
        <fullName evidence="1">DUF559 domain-containing protein</fullName>
    </recommendedName>
</protein>
<dbReference type="PANTHER" id="PTHR38590:SF1">
    <property type="entry name" value="BLL0828 PROTEIN"/>
    <property type="match status" value="1"/>
</dbReference>